<comment type="similarity">
    <text evidence="1 4">Belongs to the bacterial flagellin family.</text>
</comment>
<dbReference type="OrthoDB" id="9796789at2"/>
<dbReference type="InterPro" id="IPR001029">
    <property type="entry name" value="Flagellin_N"/>
</dbReference>
<accession>A0A1W1HBB1</accession>
<feature type="domain" description="Flagellin N-terminal" evidence="5">
    <location>
        <begin position="5"/>
        <end position="143"/>
    </location>
</feature>
<evidence type="ECO:0000313" key="8">
    <source>
        <dbReference type="Proteomes" id="UP000191931"/>
    </source>
</evidence>
<dbReference type="Gene3D" id="2.120.10.30">
    <property type="entry name" value="TolB, C-terminal domain"/>
    <property type="match status" value="1"/>
</dbReference>
<dbReference type="PANTHER" id="PTHR42792:SF2">
    <property type="entry name" value="FLAGELLIN"/>
    <property type="match status" value="1"/>
</dbReference>
<dbReference type="Gene3D" id="1.20.1330.10">
    <property type="entry name" value="f41 fragment of flagellin, N-terminal domain"/>
    <property type="match status" value="1"/>
</dbReference>
<keyword evidence="3 4" id="KW-0975">Bacterial flagellum</keyword>
<name>A0A1W1HBB1_9BACT</name>
<dbReference type="InterPro" id="IPR011659">
    <property type="entry name" value="WD40"/>
</dbReference>
<gene>
    <name evidence="7" type="ORF">MTBBW1_1980013</name>
</gene>
<dbReference type="Proteomes" id="UP000191931">
    <property type="component" value="Unassembled WGS sequence"/>
</dbReference>
<dbReference type="Pfam" id="PF00700">
    <property type="entry name" value="Flagellin_C"/>
    <property type="match status" value="1"/>
</dbReference>
<dbReference type="InterPro" id="IPR046358">
    <property type="entry name" value="Flagellin_C"/>
</dbReference>
<comment type="function">
    <text evidence="4">Flagellin is the subunit protein which polymerizes to form the filaments of bacterial flagella.</text>
</comment>
<comment type="subcellular location">
    <subcellularLocation>
        <location evidence="4">Secreted</location>
    </subcellularLocation>
    <subcellularLocation>
        <location evidence="4">Bacterial flagellum</location>
    </subcellularLocation>
</comment>
<dbReference type="InterPro" id="IPR001492">
    <property type="entry name" value="Flagellin"/>
</dbReference>
<proteinExistence type="inferred from homology"/>
<keyword evidence="7" id="KW-0282">Flagellum</keyword>
<dbReference type="EMBL" id="FWEV01000110">
    <property type="protein sequence ID" value="SLM29791.1"/>
    <property type="molecule type" value="Genomic_DNA"/>
</dbReference>
<evidence type="ECO:0000256" key="3">
    <source>
        <dbReference type="ARBA" id="ARBA00023143"/>
    </source>
</evidence>
<dbReference type="Pfam" id="PF07196">
    <property type="entry name" value="Flagellin_IN"/>
    <property type="match status" value="1"/>
</dbReference>
<organism evidence="7 8">
    <name type="scientific">Desulfamplus magnetovallimortis</name>
    <dbReference type="NCBI Taxonomy" id="1246637"/>
    <lineage>
        <taxon>Bacteria</taxon>
        <taxon>Pseudomonadati</taxon>
        <taxon>Thermodesulfobacteriota</taxon>
        <taxon>Desulfobacteria</taxon>
        <taxon>Desulfobacterales</taxon>
        <taxon>Desulfobacteraceae</taxon>
        <taxon>Desulfamplus</taxon>
    </lineage>
</organism>
<sequence>MSLSVKTNTASLFTRQKLSKTNNRVTDSLGKLSSGLRINKAADDASGMSIADSLRSQKMGLGQAARNASDGISIIQTADGALKESVDILNTIKVKTIQASSDGQTAETRKMIQRDIDRLLEEFDAIAKNTSFNGQKLLSGMFTNKQFQVGAGTGETVNISINSTESSKTGHTQVYSFTPQETGVINMTATNKQNGEELTTKDIDLQYNNKPENGIGAFADEINLLTELTDIKAFAVVESQSHILAGQTGENFTINGIKIGDLPVSENDADGALVKAINNRTLDTGVIASSNSEGKLELVSTDGRAIKVEGLTPPEILEQKNLTTFGELKVISKGFNAFDIVQAQKNKEAPPVDTKGNFTLISKGLNGIAGKGDSTVSQISANGEYIIFESSADNIVEGDINNSTDQFLYHIPTGEISLVSYSSDGFSINTGDSGQGAIDDSGRYVAFWSKPNNGTTTYGHVYLRDMETGTLSLISKKKGGGSTPATHGAADLDISGDGRYVVFASLSDDIIDGDDNTLPGQTDVIMYDTLLNKMTLISANNGDSNPVDGGWIQGPNKNPSVNSDGKYVVFQANNPGAVTDPDTNGAYDIVLRNTQTNTNTLISKAITGNAGNFESINPSISGDGKYVVFESDASDLVADDTNGKSDIFLHNTQTGETKLISRALDGTVGNAESFNSSISSNGRYVAFGSFANDLTLNDNNGVADAFLYDTVTEEIKRISELPDGTGGDGYSAISYSDTPSVSISDDGRYAVFDSHSTNFISNPKVGGFRQIYMLDLTGPEDNYKNTIDVSLEPDEHKQYRLCDIDVTSFEESQISIEVTDTSLQDIDKIRSNLGSAQNQLQSTIANISKTVVQVSSSESAIRDLDFADESKNYTKLNILQQSGTYAMSQANASKENLLSLLQ</sequence>
<dbReference type="SUPFAM" id="SSF64518">
    <property type="entry name" value="Phase 1 flagellin"/>
    <property type="match status" value="1"/>
</dbReference>
<dbReference type="Pfam" id="PF07676">
    <property type="entry name" value="PD40"/>
    <property type="match status" value="1"/>
</dbReference>
<keyword evidence="7" id="KW-0966">Cell projection</keyword>
<dbReference type="InterPro" id="IPR010810">
    <property type="entry name" value="Flagellin_hook_IN_motif"/>
</dbReference>
<dbReference type="Pfam" id="PF00669">
    <property type="entry name" value="Flagellin_N"/>
    <property type="match status" value="1"/>
</dbReference>
<dbReference type="GO" id="GO:0009288">
    <property type="term" value="C:bacterial-type flagellum"/>
    <property type="evidence" value="ECO:0007669"/>
    <property type="project" value="UniProtKB-SubCell"/>
</dbReference>
<reference evidence="7 8" key="1">
    <citation type="submission" date="2017-03" db="EMBL/GenBank/DDBJ databases">
        <authorList>
            <person name="Afonso C.L."/>
            <person name="Miller P.J."/>
            <person name="Scott M.A."/>
            <person name="Spackman E."/>
            <person name="Goraichik I."/>
            <person name="Dimitrov K.M."/>
            <person name="Suarez D.L."/>
            <person name="Swayne D.E."/>
        </authorList>
    </citation>
    <scope>NUCLEOTIDE SEQUENCE [LARGE SCALE GENOMIC DNA]</scope>
    <source>
        <strain evidence="7">PRJEB14757</strain>
    </source>
</reference>
<dbReference type="InterPro" id="IPR042187">
    <property type="entry name" value="Flagellin_C_sub2"/>
</dbReference>
<dbReference type="STRING" id="1246637.MTBBW1_1980013"/>
<dbReference type="SUPFAM" id="SSF82171">
    <property type="entry name" value="DPP6 N-terminal domain-like"/>
    <property type="match status" value="1"/>
</dbReference>
<evidence type="ECO:0000313" key="7">
    <source>
        <dbReference type="EMBL" id="SLM29791.1"/>
    </source>
</evidence>
<dbReference type="RefSeq" id="WP_080806965.1">
    <property type="nucleotide sequence ID" value="NZ_LT828555.1"/>
</dbReference>
<dbReference type="InterPro" id="IPR011042">
    <property type="entry name" value="6-blade_b-propeller_TolB-like"/>
</dbReference>
<evidence type="ECO:0000259" key="5">
    <source>
        <dbReference type="Pfam" id="PF00669"/>
    </source>
</evidence>
<feature type="domain" description="Flagellin C-terminal" evidence="6">
    <location>
        <begin position="816"/>
        <end position="901"/>
    </location>
</feature>
<dbReference type="GO" id="GO:0005576">
    <property type="term" value="C:extracellular region"/>
    <property type="evidence" value="ECO:0007669"/>
    <property type="project" value="UniProtKB-SubCell"/>
</dbReference>
<dbReference type="GO" id="GO:0005198">
    <property type="term" value="F:structural molecule activity"/>
    <property type="evidence" value="ECO:0007669"/>
    <property type="project" value="UniProtKB-UniRule"/>
</dbReference>
<dbReference type="AlphaFoldDB" id="A0A1W1HBB1"/>
<evidence type="ECO:0000256" key="2">
    <source>
        <dbReference type="ARBA" id="ARBA00022525"/>
    </source>
</evidence>
<evidence type="ECO:0000259" key="6">
    <source>
        <dbReference type="Pfam" id="PF00700"/>
    </source>
</evidence>
<dbReference type="Gene3D" id="3.30.70.2120">
    <property type="match status" value="1"/>
</dbReference>
<dbReference type="Gene3D" id="6.10.10.10">
    <property type="entry name" value="Flagellar export chaperone, C-terminal domain"/>
    <property type="match status" value="1"/>
</dbReference>
<keyword evidence="7" id="KW-0969">Cilium</keyword>
<evidence type="ECO:0000256" key="4">
    <source>
        <dbReference type="RuleBase" id="RU362073"/>
    </source>
</evidence>
<dbReference type="PRINTS" id="PR00207">
    <property type="entry name" value="FLAGELLIN"/>
</dbReference>
<dbReference type="PANTHER" id="PTHR42792">
    <property type="entry name" value="FLAGELLIN"/>
    <property type="match status" value="1"/>
</dbReference>
<keyword evidence="2 4" id="KW-0964">Secreted</keyword>
<keyword evidence="8" id="KW-1185">Reference proteome</keyword>
<evidence type="ECO:0000256" key="1">
    <source>
        <dbReference type="ARBA" id="ARBA00005709"/>
    </source>
</evidence>
<protein>
    <recommendedName>
        <fullName evidence="4">Flagellin</fullName>
    </recommendedName>
</protein>